<dbReference type="GO" id="GO:0004674">
    <property type="term" value="F:protein serine/threonine kinase activity"/>
    <property type="evidence" value="ECO:0007669"/>
    <property type="project" value="UniProtKB-KW"/>
</dbReference>
<evidence type="ECO:0000313" key="8">
    <source>
        <dbReference type="EMBL" id="OWF42551.1"/>
    </source>
</evidence>
<keyword evidence="3" id="KW-0547">Nucleotide-binding</keyword>
<feature type="domain" description="Alpha-type protein kinase" evidence="7">
    <location>
        <begin position="1"/>
        <end position="246"/>
    </location>
</feature>
<evidence type="ECO:0000259" key="7">
    <source>
        <dbReference type="PROSITE" id="PS51158"/>
    </source>
</evidence>
<evidence type="ECO:0000256" key="4">
    <source>
        <dbReference type="ARBA" id="ARBA00022777"/>
    </source>
</evidence>
<evidence type="ECO:0000256" key="1">
    <source>
        <dbReference type="ARBA" id="ARBA00022527"/>
    </source>
</evidence>
<evidence type="ECO:0000256" key="6">
    <source>
        <dbReference type="SAM" id="Phobius"/>
    </source>
</evidence>
<dbReference type="InterPro" id="IPR051852">
    <property type="entry name" value="Alpha-type_PK"/>
</dbReference>
<dbReference type="Proteomes" id="UP000242188">
    <property type="component" value="Unassembled WGS sequence"/>
</dbReference>
<dbReference type="SMART" id="SM00811">
    <property type="entry name" value="Alpha_kinase"/>
    <property type="match status" value="1"/>
</dbReference>
<reference evidence="8 9" key="1">
    <citation type="journal article" date="2017" name="Nat. Ecol. Evol.">
        <title>Scallop genome provides insights into evolution of bilaterian karyotype and development.</title>
        <authorList>
            <person name="Wang S."/>
            <person name="Zhang J."/>
            <person name="Jiao W."/>
            <person name="Li J."/>
            <person name="Xun X."/>
            <person name="Sun Y."/>
            <person name="Guo X."/>
            <person name="Huan P."/>
            <person name="Dong B."/>
            <person name="Zhang L."/>
            <person name="Hu X."/>
            <person name="Sun X."/>
            <person name="Wang J."/>
            <person name="Zhao C."/>
            <person name="Wang Y."/>
            <person name="Wang D."/>
            <person name="Huang X."/>
            <person name="Wang R."/>
            <person name="Lv J."/>
            <person name="Li Y."/>
            <person name="Zhang Z."/>
            <person name="Liu B."/>
            <person name="Lu W."/>
            <person name="Hui Y."/>
            <person name="Liang J."/>
            <person name="Zhou Z."/>
            <person name="Hou R."/>
            <person name="Li X."/>
            <person name="Liu Y."/>
            <person name="Li H."/>
            <person name="Ning X."/>
            <person name="Lin Y."/>
            <person name="Zhao L."/>
            <person name="Xing Q."/>
            <person name="Dou J."/>
            <person name="Li Y."/>
            <person name="Mao J."/>
            <person name="Guo H."/>
            <person name="Dou H."/>
            <person name="Li T."/>
            <person name="Mu C."/>
            <person name="Jiang W."/>
            <person name="Fu Q."/>
            <person name="Fu X."/>
            <person name="Miao Y."/>
            <person name="Liu J."/>
            <person name="Yu Q."/>
            <person name="Li R."/>
            <person name="Liao H."/>
            <person name="Li X."/>
            <person name="Kong Y."/>
            <person name="Jiang Z."/>
            <person name="Chourrout D."/>
            <person name="Li R."/>
            <person name="Bao Z."/>
        </authorList>
    </citation>
    <scope>NUCLEOTIDE SEQUENCE [LARGE SCALE GENOMIC DNA]</scope>
    <source>
        <strain evidence="8 9">PY_sf001</strain>
    </source>
</reference>
<gene>
    <name evidence="8" type="ORF">KP79_PYT06580</name>
</gene>
<comment type="caution">
    <text evidence="8">The sequence shown here is derived from an EMBL/GenBank/DDBJ whole genome shotgun (WGS) entry which is preliminary data.</text>
</comment>
<dbReference type="EMBL" id="NEDP02005262">
    <property type="protein sequence ID" value="OWF42551.1"/>
    <property type="molecule type" value="Genomic_DNA"/>
</dbReference>
<keyword evidence="9" id="KW-1185">Reference proteome</keyword>
<dbReference type="AlphaFoldDB" id="A0A210Q1D5"/>
<keyword evidence="6" id="KW-0812">Transmembrane</keyword>
<keyword evidence="4 8" id="KW-0418">Kinase</keyword>
<keyword evidence="2" id="KW-0808">Transferase</keyword>
<sequence length="254" mass="28689">MENATYVSSSKDKEGVEWSANFEFYPFFVGLHMIIYKGLMFVPGIFFSKKKAVIKVPRESIPISGNECTSDNLPQEISLSLKAEQFTDIYLQSSDIKDYTDKKPGFRLQFTRPLATSMESVSGMNNLCRVFSRTPKRLQKGEWILIEESLKGEFHTFIDSQGKSHNADPLLVALCHFSYENSDNELVMCNIKGVKGENSISLSVPIIHSIDKRYGSRDEGSEGIKRFFANHKCNSLCNNFAGYSHSATFRKSVS</sequence>
<accession>A0A210Q1D5</accession>
<dbReference type="PROSITE" id="PS51158">
    <property type="entry name" value="ALPHA_KINASE"/>
    <property type="match status" value="1"/>
</dbReference>
<proteinExistence type="predicted"/>
<evidence type="ECO:0000256" key="3">
    <source>
        <dbReference type="ARBA" id="ARBA00022741"/>
    </source>
</evidence>
<dbReference type="SUPFAM" id="SSF56112">
    <property type="entry name" value="Protein kinase-like (PK-like)"/>
    <property type="match status" value="1"/>
</dbReference>
<name>A0A210Q1D5_MIZYE</name>
<dbReference type="PANTHER" id="PTHR45992">
    <property type="entry name" value="EUKARYOTIC ELONGATION FACTOR 2 KINASE-RELATED"/>
    <property type="match status" value="1"/>
</dbReference>
<evidence type="ECO:0000313" key="9">
    <source>
        <dbReference type="Proteomes" id="UP000242188"/>
    </source>
</evidence>
<dbReference type="GO" id="GO:0005524">
    <property type="term" value="F:ATP binding"/>
    <property type="evidence" value="ECO:0007669"/>
    <property type="project" value="UniProtKB-KW"/>
</dbReference>
<dbReference type="InterPro" id="IPR011009">
    <property type="entry name" value="Kinase-like_dom_sf"/>
</dbReference>
<evidence type="ECO:0000256" key="5">
    <source>
        <dbReference type="ARBA" id="ARBA00022840"/>
    </source>
</evidence>
<dbReference type="PANTHER" id="PTHR45992:SF11">
    <property type="entry name" value="ALPHA-TYPE PROTEIN KINASE DOMAIN-CONTAINING PROTEIN"/>
    <property type="match status" value="1"/>
</dbReference>
<dbReference type="Pfam" id="PF02816">
    <property type="entry name" value="Alpha_kinase"/>
    <property type="match status" value="1"/>
</dbReference>
<dbReference type="Gene3D" id="3.20.200.10">
    <property type="entry name" value="MHCK/EF2 kinase"/>
    <property type="match status" value="1"/>
</dbReference>
<feature type="transmembrane region" description="Helical" evidence="6">
    <location>
        <begin position="24"/>
        <end position="48"/>
    </location>
</feature>
<keyword evidence="6" id="KW-1133">Transmembrane helix</keyword>
<keyword evidence="1" id="KW-0723">Serine/threonine-protein kinase</keyword>
<dbReference type="OrthoDB" id="44277at2759"/>
<organism evidence="8 9">
    <name type="scientific">Mizuhopecten yessoensis</name>
    <name type="common">Japanese scallop</name>
    <name type="synonym">Patinopecten yessoensis</name>
    <dbReference type="NCBI Taxonomy" id="6573"/>
    <lineage>
        <taxon>Eukaryota</taxon>
        <taxon>Metazoa</taxon>
        <taxon>Spiralia</taxon>
        <taxon>Lophotrochozoa</taxon>
        <taxon>Mollusca</taxon>
        <taxon>Bivalvia</taxon>
        <taxon>Autobranchia</taxon>
        <taxon>Pteriomorphia</taxon>
        <taxon>Pectinida</taxon>
        <taxon>Pectinoidea</taxon>
        <taxon>Pectinidae</taxon>
        <taxon>Mizuhopecten</taxon>
    </lineage>
</organism>
<dbReference type="InterPro" id="IPR004166">
    <property type="entry name" value="a-kinase_dom"/>
</dbReference>
<keyword evidence="5" id="KW-0067">ATP-binding</keyword>
<protein>
    <submittedName>
        <fullName evidence="8">Alpha-protein kinase vwkA</fullName>
    </submittedName>
</protein>
<evidence type="ECO:0000256" key="2">
    <source>
        <dbReference type="ARBA" id="ARBA00022679"/>
    </source>
</evidence>
<keyword evidence="6" id="KW-0472">Membrane</keyword>